<dbReference type="AlphaFoldDB" id="A0A3P1WR10"/>
<dbReference type="SUPFAM" id="SSF50998">
    <property type="entry name" value="Quinoprotein alcohol dehydrogenase-like"/>
    <property type="match status" value="1"/>
</dbReference>
<feature type="region of interest" description="Disordered" evidence="1">
    <location>
        <begin position="195"/>
        <end position="218"/>
    </location>
</feature>
<evidence type="ECO:0000256" key="1">
    <source>
        <dbReference type="SAM" id="MobiDB-lite"/>
    </source>
</evidence>
<evidence type="ECO:0000259" key="2">
    <source>
        <dbReference type="Pfam" id="PF13360"/>
    </source>
</evidence>
<reference evidence="3 4" key="1">
    <citation type="submission" date="2018-11" db="EMBL/GenBank/DDBJ databases">
        <title>Genomes From Bacteria Associated with the Canine Oral Cavity: a Test Case for Automated Genome-Based Taxonomic Assignment.</title>
        <authorList>
            <person name="Coil D.A."/>
            <person name="Jospin G."/>
            <person name="Darling A.E."/>
            <person name="Wallis C."/>
            <person name="Davis I.J."/>
            <person name="Harris S."/>
            <person name="Eisen J.A."/>
            <person name="Holcombe L.J."/>
            <person name="O'Flynn C."/>
        </authorList>
    </citation>
    <scope>NUCLEOTIDE SEQUENCE [LARGE SCALE GENOMIC DNA]</scope>
    <source>
        <strain evidence="3 4">OH2822_COT-296</strain>
    </source>
</reference>
<protein>
    <recommendedName>
        <fullName evidence="2">Pyrrolo-quinoline quinone repeat domain-containing protein</fullName>
    </recommendedName>
</protein>
<evidence type="ECO:0000313" key="3">
    <source>
        <dbReference type="EMBL" id="RRD48725.1"/>
    </source>
</evidence>
<accession>A0A3P1WR10</accession>
<dbReference type="InterPro" id="IPR011047">
    <property type="entry name" value="Quinoprotein_ADH-like_sf"/>
</dbReference>
<proteinExistence type="predicted"/>
<dbReference type="RefSeq" id="WP_125228605.1">
    <property type="nucleotide sequence ID" value="NZ_RQYT01000031.1"/>
</dbReference>
<dbReference type="InterPro" id="IPR015943">
    <property type="entry name" value="WD40/YVTN_repeat-like_dom_sf"/>
</dbReference>
<comment type="caution">
    <text evidence="3">The sequence shown here is derived from an EMBL/GenBank/DDBJ whole genome shotgun (WGS) entry which is preliminary data.</text>
</comment>
<sequence length="552" mass="59155">MRRHGVGVPGVLAMAGIVGISAATVHLSWPHREPGQSPFAPQDGVASAHREGEAWVTHDHAITRGAPMAESGPEWAVLSLPEFKDVLAANWWLQFTTRTEGAVVSHGTVLRLLREGRIERTLSMTDDGEVHLFSPPLLELPADPRPGDTWSSSGTLRFVDGTGESAWQWQARADTPEDDHQRESGCLVVTGTLTTGDHQEDREETWCPGRGVVPQPGGRSTLPPLDLSDDIAWNPASWTHFSDPLTPPAPLIWHTGLAPVGRGDLLVLAHGSSEDLIFSRLPDASFRAHPGGDVLTLGRRGDLVLTTTTTPALVAHDLQGRRRWQRRLAEVVPVEPAFSGDRILVQDATSTITVLDAHTGNVIWETFLDDPPRAAPIWCGEHAVVATAEGVVGLDGDDGGGDWEVDLPEPTTDLACVAGRVVALGLSRIELLNPNGQRLSTASLPPQDTLRAGFDVAGVLVARTTQGLRGYSVDGGRIVPLWTEAGEFVDVASDGQVLAALTRKRLEVFDATGNLVDSWRMQTLPGDGEARLGVTDRGVVSLGSDGFLRGTR</sequence>
<gene>
    <name evidence="3" type="ORF">EII35_11455</name>
</gene>
<feature type="domain" description="Pyrrolo-quinoline quinone repeat" evidence="2">
    <location>
        <begin position="300"/>
        <end position="412"/>
    </location>
</feature>
<dbReference type="InterPro" id="IPR002372">
    <property type="entry name" value="PQQ_rpt_dom"/>
</dbReference>
<evidence type="ECO:0000313" key="4">
    <source>
        <dbReference type="Proteomes" id="UP000280935"/>
    </source>
</evidence>
<dbReference type="OrthoDB" id="3719819at2"/>
<dbReference type="Proteomes" id="UP000280935">
    <property type="component" value="Unassembled WGS sequence"/>
</dbReference>
<feature type="compositionally biased region" description="Low complexity" evidence="1">
    <location>
        <begin position="208"/>
        <end position="218"/>
    </location>
</feature>
<feature type="region of interest" description="Disordered" evidence="1">
    <location>
        <begin position="31"/>
        <end position="52"/>
    </location>
</feature>
<dbReference type="Gene3D" id="2.130.10.10">
    <property type="entry name" value="YVTN repeat-like/Quinoprotein amine dehydrogenase"/>
    <property type="match status" value="1"/>
</dbReference>
<dbReference type="Pfam" id="PF13360">
    <property type="entry name" value="PQQ_2"/>
    <property type="match status" value="1"/>
</dbReference>
<name>A0A3P1WR10_9ACTN</name>
<dbReference type="EMBL" id="RQYT01000031">
    <property type="protein sequence ID" value="RRD48725.1"/>
    <property type="molecule type" value="Genomic_DNA"/>
</dbReference>
<organism evidence="3 4">
    <name type="scientific">Arachnia propionica</name>
    <dbReference type="NCBI Taxonomy" id="1750"/>
    <lineage>
        <taxon>Bacteria</taxon>
        <taxon>Bacillati</taxon>
        <taxon>Actinomycetota</taxon>
        <taxon>Actinomycetes</taxon>
        <taxon>Propionibacteriales</taxon>
        <taxon>Propionibacteriaceae</taxon>
        <taxon>Arachnia</taxon>
    </lineage>
</organism>